<dbReference type="AlphaFoldDB" id="A0A562VKE9"/>
<evidence type="ECO:0000313" key="3">
    <source>
        <dbReference type="Proteomes" id="UP000319449"/>
    </source>
</evidence>
<protein>
    <submittedName>
        <fullName evidence="2">Uncharacterized protein</fullName>
    </submittedName>
</protein>
<keyword evidence="1" id="KW-0732">Signal</keyword>
<comment type="caution">
    <text evidence="2">The sequence shown here is derived from an EMBL/GenBank/DDBJ whole genome shotgun (WGS) entry which is preliminary data.</text>
</comment>
<dbReference type="OrthoDB" id="9788951at2"/>
<dbReference type="PROSITE" id="PS51257">
    <property type="entry name" value="PROKAR_LIPOPROTEIN"/>
    <property type="match status" value="1"/>
</dbReference>
<dbReference type="RefSeq" id="WP_145023476.1">
    <property type="nucleotide sequence ID" value="NZ_VLLN01000016.1"/>
</dbReference>
<dbReference type="InterPro" id="IPR036280">
    <property type="entry name" value="Multihaem_cyt_sf"/>
</dbReference>
<dbReference type="SUPFAM" id="SSF48695">
    <property type="entry name" value="Multiheme cytochromes"/>
    <property type="match status" value="1"/>
</dbReference>
<dbReference type="EMBL" id="VLLN01000016">
    <property type="protein sequence ID" value="TWJ18409.1"/>
    <property type="molecule type" value="Genomic_DNA"/>
</dbReference>
<feature type="chain" id="PRO_5022048129" evidence="1">
    <location>
        <begin position="33"/>
        <end position="158"/>
    </location>
</feature>
<name>A0A562VKE9_9BACT</name>
<proteinExistence type="predicted"/>
<feature type="signal peptide" evidence="1">
    <location>
        <begin position="1"/>
        <end position="32"/>
    </location>
</feature>
<evidence type="ECO:0000256" key="1">
    <source>
        <dbReference type="SAM" id="SignalP"/>
    </source>
</evidence>
<dbReference type="Proteomes" id="UP000319449">
    <property type="component" value="Unassembled WGS sequence"/>
</dbReference>
<evidence type="ECO:0000313" key="2">
    <source>
        <dbReference type="EMBL" id="TWJ18409.1"/>
    </source>
</evidence>
<reference evidence="2 3" key="1">
    <citation type="submission" date="2019-07" db="EMBL/GenBank/DDBJ databases">
        <title>Genomic Encyclopedia of Archaeal and Bacterial Type Strains, Phase II (KMG-II): from individual species to whole genera.</title>
        <authorList>
            <person name="Goeker M."/>
        </authorList>
    </citation>
    <scope>NUCLEOTIDE SEQUENCE [LARGE SCALE GENOMIC DNA]</scope>
    <source>
        <strain evidence="2 3">ATCC BAA-1139</strain>
    </source>
</reference>
<gene>
    <name evidence="2" type="ORF">JN12_02631</name>
</gene>
<keyword evidence="3" id="KW-1185">Reference proteome</keyword>
<accession>A0A562VKE9</accession>
<organism evidence="2 3">
    <name type="scientific">Geobacter argillaceus</name>
    <dbReference type="NCBI Taxonomy" id="345631"/>
    <lineage>
        <taxon>Bacteria</taxon>
        <taxon>Pseudomonadati</taxon>
        <taxon>Thermodesulfobacteriota</taxon>
        <taxon>Desulfuromonadia</taxon>
        <taxon>Geobacterales</taxon>
        <taxon>Geobacteraceae</taxon>
        <taxon>Geobacter</taxon>
    </lineage>
</organism>
<sequence>MTVRSFITIAAALATVLVTTACSILSPESSFAPIHPEALPTGRPFCSECHEGSLVRGALKPYATFDHTADFVKGHRFAAGRDAQVCGVCHAQSFCADCHAGKTELKPSLKLGNRPDRELPHRGDFLTLHRIEGKIDPTSCYKCHGRANNEKCMTCHRR</sequence>